<proteinExistence type="predicted"/>
<dbReference type="PANTHER" id="PTHR38600:SF2">
    <property type="entry name" value="SLL0088 PROTEIN"/>
    <property type="match status" value="1"/>
</dbReference>
<dbReference type="Gene3D" id="1.10.10.10">
    <property type="entry name" value="Winged helix-like DNA-binding domain superfamily/Winged helix DNA-binding domain"/>
    <property type="match status" value="1"/>
</dbReference>
<dbReference type="CDD" id="cd00090">
    <property type="entry name" value="HTH_ARSR"/>
    <property type="match status" value="1"/>
</dbReference>
<dbReference type="AlphaFoldDB" id="A0A9X1A8J7"/>
<dbReference type="InterPro" id="IPR036388">
    <property type="entry name" value="WH-like_DNA-bd_sf"/>
</dbReference>
<dbReference type="PANTHER" id="PTHR38600">
    <property type="entry name" value="TRANSCRIPTIONAL REGULATORY PROTEIN"/>
    <property type="match status" value="1"/>
</dbReference>
<organism evidence="3 4">
    <name type="scientific">Aminobacter anthyllidis</name>
    <dbReference type="NCBI Taxonomy" id="1035067"/>
    <lineage>
        <taxon>Bacteria</taxon>
        <taxon>Pseudomonadati</taxon>
        <taxon>Pseudomonadota</taxon>
        <taxon>Alphaproteobacteria</taxon>
        <taxon>Hyphomicrobiales</taxon>
        <taxon>Phyllobacteriaceae</taxon>
        <taxon>Aminobacter</taxon>
    </lineage>
</organism>
<evidence type="ECO:0000313" key="3">
    <source>
        <dbReference type="EMBL" id="MBT1155202.1"/>
    </source>
</evidence>
<dbReference type="InterPro" id="IPR011991">
    <property type="entry name" value="ArsR-like_HTH"/>
</dbReference>
<protein>
    <submittedName>
        <fullName evidence="3">Winged helix-turn-helix transcriptional regulator</fullName>
    </submittedName>
</protein>
<dbReference type="NCBIfam" id="NF033788">
    <property type="entry name" value="HTH_metalloreg"/>
    <property type="match status" value="1"/>
</dbReference>
<dbReference type="PRINTS" id="PR00778">
    <property type="entry name" value="HTHARSR"/>
</dbReference>
<keyword evidence="4" id="KW-1185">Reference proteome</keyword>
<dbReference type="RefSeq" id="WP_214387102.1">
    <property type="nucleotide sequence ID" value="NZ_JAFLWW010000002.1"/>
</dbReference>
<dbReference type="SUPFAM" id="SSF46785">
    <property type="entry name" value="Winged helix' DNA-binding domain"/>
    <property type="match status" value="1"/>
</dbReference>
<dbReference type="GO" id="GO:0003700">
    <property type="term" value="F:DNA-binding transcription factor activity"/>
    <property type="evidence" value="ECO:0007669"/>
    <property type="project" value="InterPro"/>
</dbReference>
<evidence type="ECO:0000259" key="2">
    <source>
        <dbReference type="PROSITE" id="PS50987"/>
    </source>
</evidence>
<dbReference type="SMART" id="SM00418">
    <property type="entry name" value="HTH_ARSR"/>
    <property type="match status" value="1"/>
</dbReference>
<accession>A0A9X1A8J7</accession>
<dbReference type="PROSITE" id="PS50987">
    <property type="entry name" value="HTH_ARSR_2"/>
    <property type="match status" value="1"/>
</dbReference>
<gene>
    <name evidence="3" type="ORF">J1C56_06315</name>
</gene>
<dbReference type="InterPro" id="IPR036390">
    <property type="entry name" value="WH_DNA-bd_sf"/>
</dbReference>
<reference evidence="3" key="1">
    <citation type="journal article" date="2021" name="Microorganisms">
        <title>Phylogenomic Reconstruction and Metabolic Potential of the Genus Aminobacter.</title>
        <authorList>
            <person name="Artuso I."/>
            <person name="Turrini P."/>
            <person name="Pirolo M."/>
            <person name="Lugli G.A."/>
            <person name="Ventura M."/>
            <person name="Visca P."/>
        </authorList>
    </citation>
    <scope>NUCLEOTIDE SEQUENCE</scope>
    <source>
        <strain evidence="3">LMG 26462</strain>
    </source>
</reference>
<feature type="domain" description="HTH arsR-type" evidence="2">
    <location>
        <begin position="1"/>
        <end position="104"/>
    </location>
</feature>
<dbReference type="Pfam" id="PF12840">
    <property type="entry name" value="HTH_20"/>
    <property type="match status" value="1"/>
</dbReference>
<dbReference type="Proteomes" id="UP001138921">
    <property type="component" value="Unassembled WGS sequence"/>
</dbReference>
<feature type="region of interest" description="Disordered" evidence="1">
    <location>
        <begin position="110"/>
        <end position="129"/>
    </location>
</feature>
<reference evidence="3" key="2">
    <citation type="submission" date="2021-03" db="EMBL/GenBank/DDBJ databases">
        <authorList>
            <person name="Artuso I."/>
            <person name="Turrini P."/>
            <person name="Pirolo M."/>
            <person name="Lugli G.A."/>
            <person name="Ventura M."/>
            <person name="Visca P."/>
        </authorList>
    </citation>
    <scope>NUCLEOTIDE SEQUENCE</scope>
    <source>
        <strain evidence="3">LMG 26462</strain>
    </source>
</reference>
<evidence type="ECO:0000313" key="4">
    <source>
        <dbReference type="Proteomes" id="UP001138921"/>
    </source>
</evidence>
<sequence length="129" mass="14053">MVEDSEHLDAVFHALSDPTRRAMLTGLAKGPRNVGDLAAPFDMSLAAASKHIKVLEKAGLVRRSVQGRTHVCSLDAMPMHAGVEWMRHYEKFWSQQLDALEALLVAEDKAAAKEPSETGSEAKKKGSKS</sequence>
<name>A0A9X1A8J7_9HYPH</name>
<dbReference type="InterPro" id="IPR001845">
    <property type="entry name" value="HTH_ArsR_DNA-bd_dom"/>
</dbReference>
<dbReference type="EMBL" id="JAFLWW010000002">
    <property type="protein sequence ID" value="MBT1155202.1"/>
    <property type="molecule type" value="Genomic_DNA"/>
</dbReference>
<evidence type="ECO:0000256" key="1">
    <source>
        <dbReference type="SAM" id="MobiDB-lite"/>
    </source>
</evidence>
<comment type="caution">
    <text evidence="3">The sequence shown here is derived from an EMBL/GenBank/DDBJ whole genome shotgun (WGS) entry which is preliminary data.</text>
</comment>